<dbReference type="Pfam" id="PF00440">
    <property type="entry name" value="TetR_N"/>
    <property type="match status" value="1"/>
</dbReference>
<dbReference type="PANTHER" id="PTHR30055">
    <property type="entry name" value="HTH-TYPE TRANSCRIPTIONAL REGULATOR RUTR"/>
    <property type="match status" value="1"/>
</dbReference>
<dbReference type="InterPro" id="IPR036271">
    <property type="entry name" value="Tet_transcr_reg_TetR-rel_C_sf"/>
</dbReference>
<feature type="compositionally biased region" description="Low complexity" evidence="5">
    <location>
        <begin position="83"/>
        <end position="97"/>
    </location>
</feature>
<gene>
    <name evidence="7" type="ORF">D8S82_26680</name>
</gene>
<name>A0A544VU70_9MYCO</name>
<evidence type="ECO:0000313" key="7">
    <source>
        <dbReference type="EMBL" id="TQR83535.1"/>
    </source>
</evidence>
<dbReference type="PROSITE" id="PS50977">
    <property type="entry name" value="HTH_TETR_2"/>
    <property type="match status" value="1"/>
</dbReference>
<dbReference type="InterPro" id="IPR049445">
    <property type="entry name" value="TetR_SbtR-like_C"/>
</dbReference>
<evidence type="ECO:0000256" key="5">
    <source>
        <dbReference type="SAM" id="MobiDB-lite"/>
    </source>
</evidence>
<comment type="caution">
    <text evidence="7">The sequence shown here is derived from an EMBL/GenBank/DDBJ whole genome shotgun (WGS) entry which is preliminary data.</text>
</comment>
<dbReference type="Proteomes" id="UP000315759">
    <property type="component" value="Unassembled WGS sequence"/>
</dbReference>
<feature type="DNA-binding region" description="H-T-H motif" evidence="4">
    <location>
        <begin position="130"/>
        <end position="149"/>
    </location>
</feature>
<evidence type="ECO:0000313" key="8">
    <source>
        <dbReference type="Proteomes" id="UP000315759"/>
    </source>
</evidence>
<evidence type="ECO:0000259" key="6">
    <source>
        <dbReference type="PROSITE" id="PS50977"/>
    </source>
</evidence>
<accession>A0A544VU70</accession>
<feature type="domain" description="HTH tetR-type" evidence="6">
    <location>
        <begin position="108"/>
        <end position="167"/>
    </location>
</feature>
<dbReference type="PANTHER" id="PTHR30055:SF234">
    <property type="entry name" value="HTH-TYPE TRANSCRIPTIONAL REGULATOR BETI"/>
    <property type="match status" value="1"/>
</dbReference>
<dbReference type="SUPFAM" id="SSF46689">
    <property type="entry name" value="Homeodomain-like"/>
    <property type="match status" value="1"/>
</dbReference>
<dbReference type="InterPro" id="IPR050109">
    <property type="entry name" value="HTH-type_TetR-like_transc_reg"/>
</dbReference>
<dbReference type="GO" id="GO:0000976">
    <property type="term" value="F:transcription cis-regulatory region binding"/>
    <property type="evidence" value="ECO:0007669"/>
    <property type="project" value="TreeGrafter"/>
</dbReference>
<dbReference type="SUPFAM" id="SSF48498">
    <property type="entry name" value="Tetracyclin repressor-like, C-terminal domain"/>
    <property type="match status" value="1"/>
</dbReference>
<feature type="region of interest" description="Disordered" evidence="5">
    <location>
        <begin position="55"/>
        <end position="103"/>
    </location>
</feature>
<dbReference type="GO" id="GO:0003700">
    <property type="term" value="F:DNA-binding transcription factor activity"/>
    <property type="evidence" value="ECO:0007669"/>
    <property type="project" value="TreeGrafter"/>
</dbReference>
<keyword evidence="3" id="KW-0804">Transcription</keyword>
<dbReference type="EMBL" id="VIFX01000043">
    <property type="protein sequence ID" value="TQR83535.1"/>
    <property type="molecule type" value="Genomic_DNA"/>
</dbReference>
<keyword evidence="1" id="KW-0805">Transcription regulation</keyword>
<reference evidence="7 8" key="1">
    <citation type="submission" date="2018-10" db="EMBL/GenBank/DDBJ databases">
        <title>Draft genome of Mycobacterium hodleri strain B.</title>
        <authorList>
            <person name="Amande T.J."/>
            <person name="Mcgenity T.J."/>
        </authorList>
    </citation>
    <scope>NUCLEOTIDE SEQUENCE [LARGE SCALE GENOMIC DNA]</scope>
    <source>
        <strain evidence="7 8">B</strain>
    </source>
</reference>
<keyword evidence="2 4" id="KW-0238">DNA-binding</keyword>
<protein>
    <submittedName>
        <fullName evidence="7">TetR/AcrR family transcriptional regulator</fullName>
    </submittedName>
</protein>
<dbReference type="Pfam" id="PF21597">
    <property type="entry name" value="TetR_C_43"/>
    <property type="match status" value="1"/>
</dbReference>
<dbReference type="InterPro" id="IPR001647">
    <property type="entry name" value="HTH_TetR"/>
</dbReference>
<proteinExistence type="predicted"/>
<dbReference type="InterPro" id="IPR009057">
    <property type="entry name" value="Homeodomain-like_sf"/>
</dbReference>
<keyword evidence="8" id="KW-1185">Reference proteome</keyword>
<dbReference type="PRINTS" id="PR00455">
    <property type="entry name" value="HTHTETR"/>
</dbReference>
<dbReference type="Gene3D" id="1.10.357.10">
    <property type="entry name" value="Tetracycline Repressor, domain 2"/>
    <property type="match status" value="1"/>
</dbReference>
<evidence type="ECO:0000256" key="1">
    <source>
        <dbReference type="ARBA" id="ARBA00023015"/>
    </source>
</evidence>
<organism evidence="7 8">
    <name type="scientific">Mycolicibacterium hodleri</name>
    <dbReference type="NCBI Taxonomy" id="49897"/>
    <lineage>
        <taxon>Bacteria</taxon>
        <taxon>Bacillati</taxon>
        <taxon>Actinomycetota</taxon>
        <taxon>Actinomycetes</taxon>
        <taxon>Mycobacteriales</taxon>
        <taxon>Mycobacteriaceae</taxon>
        <taxon>Mycolicibacterium</taxon>
    </lineage>
</organism>
<evidence type="ECO:0000256" key="2">
    <source>
        <dbReference type="ARBA" id="ARBA00023125"/>
    </source>
</evidence>
<evidence type="ECO:0000256" key="3">
    <source>
        <dbReference type="ARBA" id="ARBA00023163"/>
    </source>
</evidence>
<dbReference type="AlphaFoldDB" id="A0A544VU70"/>
<evidence type="ECO:0000256" key="4">
    <source>
        <dbReference type="PROSITE-ProRule" id="PRU00335"/>
    </source>
</evidence>
<sequence>MDDADRVVDVRVADRRAEQHRAECVRTDLDAGSPQGSVLHRPLLLDVIYPESYSGYDTERVSGTPEAERYLPSTGRSATLTAQSQEQPSSESSSGRDQPLRRRRADALRNADAVLAAAKDVFATSGVDAPAKEITDLAGVGVGTLYRHFPQRSDLVKAVLEREIDACADAASTLSAGHAPREALDEWIRVYTDLLATKQGLASALHKGDPMFDTLAAYFLDRLGPALASLLDAAAVRGEVRADVSARDLLYAVALLCIPAPDEGAQYNLRMVAIFLDGLHHQPS</sequence>